<sequence length="397" mass="41260">MFTTAMCRTTLSPSSDAVAGAHTMDCDSVATSLGARLCCHSPSAHARHDSPFTTGSQTPLCRPAADPVSIPNRPGVGLSGRQCIPQEPLDSEMSCSPSATSRQRMVLTTPQIRTSGCASLHDLQTAALSGEGAARRARILDAPDASSQNSESCQALPSQHDIEVEQQNSLEAVMRPVASLPLMSTQAPVSLADLCTALSSPVYPETLAAVHQARDTVTGTETTLSETTAAISALMLSTDPSIKHFNMDATATAVIGGLIRSISSIPATSYTSTASPAIRAPMVAPRRLEAAAEAHDATTAAAVTAMIDMDGMPSECPDCASYDIPMPASAPVYGSIQRAWPAVGSCTTAAAATSAGARVLPVSPRHARPQTSTKRGLYEGTVRGGVPYNLWQYCTTF</sequence>
<dbReference type="AlphaFoldDB" id="A0AAD3E1J7"/>
<reference evidence="1 2" key="1">
    <citation type="journal article" date="2021" name="Sci. Rep.">
        <title>Genome sequencing of the multicellular alga Astrephomene provides insights into convergent evolution of germ-soma differentiation.</title>
        <authorList>
            <person name="Yamashita S."/>
            <person name="Yamamoto K."/>
            <person name="Matsuzaki R."/>
            <person name="Suzuki S."/>
            <person name="Yamaguchi H."/>
            <person name="Hirooka S."/>
            <person name="Minakuchi Y."/>
            <person name="Miyagishima S."/>
            <person name="Kawachi M."/>
            <person name="Toyoda A."/>
            <person name="Nozaki H."/>
        </authorList>
    </citation>
    <scope>NUCLEOTIDE SEQUENCE [LARGE SCALE GENOMIC DNA]</scope>
    <source>
        <strain evidence="1 2">NIES-4017</strain>
    </source>
</reference>
<gene>
    <name evidence="1" type="ORF">Agub_g13544</name>
</gene>
<accession>A0AAD3E1J7</accession>
<name>A0AAD3E1J7_9CHLO</name>
<evidence type="ECO:0000313" key="1">
    <source>
        <dbReference type="EMBL" id="GFR51197.1"/>
    </source>
</evidence>
<protein>
    <submittedName>
        <fullName evidence="1">Uncharacterized protein</fullName>
    </submittedName>
</protein>
<proteinExistence type="predicted"/>
<dbReference type="EMBL" id="BMAR01000047">
    <property type="protein sequence ID" value="GFR51197.1"/>
    <property type="molecule type" value="Genomic_DNA"/>
</dbReference>
<comment type="caution">
    <text evidence="1">The sequence shown here is derived from an EMBL/GenBank/DDBJ whole genome shotgun (WGS) entry which is preliminary data.</text>
</comment>
<organism evidence="1 2">
    <name type="scientific">Astrephomene gubernaculifera</name>
    <dbReference type="NCBI Taxonomy" id="47775"/>
    <lineage>
        <taxon>Eukaryota</taxon>
        <taxon>Viridiplantae</taxon>
        <taxon>Chlorophyta</taxon>
        <taxon>core chlorophytes</taxon>
        <taxon>Chlorophyceae</taxon>
        <taxon>CS clade</taxon>
        <taxon>Chlamydomonadales</taxon>
        <taxon>Astrephomenaceae</taxon>
        <taxon>Astrephomene</taxon>
    </lineage>
</organism>
<dbReference type="Proteomes" id="UP001054857">
    <property type="component" value="Unassembled WGS sequence"/>
</dbReference>
<evidence type="ECO:0000313" key="2">
    <source>
        <dbReference type="Proteomes" id="UP001054857"/>
    </source>
</evidence>
<keyword evidence="2" id="KW-1185">Reference proteome</keyword>